<comment type="caution">
    <text evidence="11">The sequence shown here is derived from an EMBL/GenBank/DDBJ whole genome shotgun (WGS) entry which is preliminary data.</text>
</comment>
<evidence type="ECO:0000313" key="11">
    <source>
        <dbReference type="EMBL" id="OTF80815.1"/>
    </source>
</evidence>
<feature type="transmembrane region" description="Helical" evidence="10">
    <location>
        <begin position="319"/>
        <end position="340"/>
    </location>
</feature>
<keyword evidence="5 10" id="KW-0812">Transmembrane</keyword>
<keyword evidence="8 10" id="KW-1133">Transmembrane helix</keyword>
<dbReference type="GO" id="GO:0005789">
    <property type="term" value="C:endoplasmic reticulum membrane"/>
    <property type="evidence" value="ECO:0007669"/>
    <property type="project" value="UniProtKB-SubCell"/>
</dbReference>
<evidence type="ECO:0000256" key="5">
    <source>
        <dbReference type="ARBA" id="ARBA00022692"/>
    </source>
</evidence>
<name>A0A1Y3BNV0_EURMA</name>
<evidence type="ECO:0000256" key="6">
    <source>
        <dbReference type="ARBA" id="ARBA00022777"/>
    </source>
</evidence>
<evidence type="ECO:0000256" key="9">
    <source>
        <dbReference type="ARBA" id="ARBA00023136"/>
    </source>
</evidence>
<feature type="transmembrane region" description="Helical" evidence="10">
    <location>
        <begin position="261"/>
        <end position="281"/>
    </location>
</feature>
<dbReference type="Proteomes" id="UP000194236">
    <property type="component" value="Unassembled WGS sequence"/>
</dbReference>
<feature type="transmembrane region" description="Helical" evidence="10">
    <location>
        <begin position="88"/>
        <end position="105"/>
    </location>
</feature>
<dbReference type="OrthoDB" id="377083at2759"/>
<dbReference type="GO" id="GO:0043048">
    <property type="term" value="P:dolichyl monophosphate biosynthetic process"/>
    <property type="evidence" value="ECO:0007669"/>
    <property type="project" value="TreeGrafter"/>
</dbReference>
<feature type="transmembrane region" description="Helical" evidence="10">
    <location>
        <begin position="126"/>
        <end position="147"/>
    </location>
</feature>
<feature type="transmembrane region" description="Helical" evidence="10">
    <location>
        <begin position="287"/>
        <end position="307"/>
    </location>
</feature>
<comment type="subcellular location">
    <subcellularLocation>
        <location evidence="1">Endoplasmic reticulum membrane</location>
        <topology evidence="1">Multi-pass membrane protein</topology>
    </subcellularLocation>
</comment>
<accession>A0A1Y3BNV0</accession>
<evidence type="ECO:0000256" key="1">
    <source>
        <dbReference type="ARBA" id="ARBA00004477"/>
    </source>
</evidence>
<keyword evidence="7" id="KW-0256">Endoplasmic reticulum</keyword>
<proteinExistence type="inferred from homology"/>
<feature type="transmembrane region" description="Helical" evidence="10">
    <location>
        <begin position="352"/>
        <end position="371"/>
    </location>
</feature>
<dbReference type="EMBL" id="MUJZ01016454">
    <property type="protein sequence ID" value="OTF80815.1"/>
    <property type="molecule type" value="Genomic_DNA"/>
</dbReference>
<feature type="transmembrane region" description="Helical" evidence="10">
    <location>
        <begin position="49"/>
        <end position="68"/>
    </location>
</feature>
<keyword evidence="6" id="KW-0418">Kinase</keyword>
<dbReference type="GO" id="GO:0004168">
    <property type="term" value="F:dolichol kinase activity"/>
    <property type="evidence" value="ECO:0007669"/>
    <property type="project" value="UniProtKB-EC"/>
</dbReference>
<keyword evidence="9 10" id="KW-0472">Membrane</keyword>
<comment type="similarity">
    <text evidence="2">Belongs to the polyprenol kinase family.</text>
</comment>
<gene>
    <name evidence="11" type="ORF">BLA29_002223</name>
</gene>
<evidence type="ECO:0000256" key="7">
    <source>
        <dbReference type="ARBA" id="ARBA00022824"/>
    </source>
</evidence>
<feature type="transmembrane region" description="Helical" evidence="10">
    <location>
        <begin position="226"/>
        <end position="249"/>
    </location>
</feature>
<evidence type="ECO:0000256" key="4">
    <source>
        <dbReference type="ARBA" id="ARBA00022679"/>
    </source>
</evidence>
<keyword evidence="4" id="KW-0808">Transferase</keyword>
<dbReference type="EC" id="2.7.1.108" evidence="3"/>
<evidence type="ECO:0000256" key="8">
    <source>
        <dbReference type="ARBA" id="ARBA00022989"/>
    </source>
</evidence>
<dbReference type="PANTHER" id="PTHR13205">
    <property type="entry name" value="TRANSMEMBRANE PROTEIN 15-RELATED"/>
    <property type="match status" value="1"/>
</dbReference>
<reference evidence="11 12" key="1">
    <citation type="submission" date="2017-03" db="EMBL/GenBank/DDBJ databases">
        <title>Genome Survey of Euroglyphus maynei.</title>
        <authorList>
            <person name="Arlian L.G."/>
            <person name="Morgan M.S."/>
            <person name="Rider S.D."/>
        </authorList>
    </citation>
    <scope>NUCLEOTIDE SEQUENCE [LARGE SCALE GENOMIC DNA]</scope>
    <source>
        <strain evidence="11">Arlian Lab</strain>
        <tissue evidence="11">Whole body</tissue>
    </source>
</reference>
<evidence type="ECO:0000256" key="10">
    <source>
        <dbReference type="SAM" id="Phobius"/>
    </source>
</evidence>
<sequence>MVEFNRLNFRENIIDSKYILLLPVIAAYELWNVNNDHRIEYRPLMNCNLLSYYLLINACIVLFAYRFNSSYGLFTLFNASSFIQHCRIHFPSVSFLFLILIYNVITLKTLRILPRKYSKCFTFAEFAIVFQSIHYYVISMFIFNGQYWINGEWSVTRKLDNICLICHSTLAIHWIMAKMVRISCLDSIIFLISFPLSLYGLVYHFLSQEPLYWFINFFCSDQNRIRLLLFWSSVLLLTLLFVYIHTFHSVHRATTTATRKIFHLAISLVYITGIKYDIILLDFASKLILFIFIFIEIILASVVGITFGQRKWPKSRKTYLGTFGFFLSHSISFILFDYYFNGNFFNFVNPSHSLVIKVLIISTISCLYETFTKHVDNLILPLIEYLLIRILF</sequence>
<evidence type="ECO:0000256" key="3">
    <source>
        <dbReference type="ARBA" id="ARBA00012132"/>
    </source>
</evidence>
<dbReference type="AlphaFoldDB" id="A0A1Y3BNV0"/>
<evidence type="ECO:0000313" key="12">
    <source>
        <dbReference type="Proteomes" id="UP000194236"/>
    </source>
</evidence>
<feature type="transmembrane region" description="Helical" evidence="10">
    <location>
        <begin position="188"/>
        <end position="206"/>
    </location>
</feature>
<dbReference type="PANTHER" id="PTHR13205:SF15">
    <property type="entry name" value="DOLICHOL KINASE"/>
    <property type="match status" value="1"/>
</dbReference>
<evidence type="ECO:0000256" key="2">
    <source>
        <dbReference type="ARBA" id="ARBA00010794"/>
    </source>
</evidence>
<keyword evidence="12" id="KW-1185">Reference proteome</keyword>
<organism evidence="11 12">
    <name type="scientific">Euroglyphus maynei</name>
    <name type="common">Mayne's house dust mite</name>
    <dbReference type="NCBI Taxonomy" id="6958"/>
    <lineage>
        <taxon>Eukaryota</taxon>
        <taxon>Metazoa</taxon>
        <taxon>Ecdysozoa</taxon>
        <taxon>Arthropoda</taxon>
        <taxon>Chelicerata</taxon>
        <taxon>Arachnida</taxon>
        <taxon>Acari</taxon>
        <taxon>Acariformes</taxon>
        <taxon>Sarcoptiformes</taxon>
        <taxon>Astigmata</taxon>
        <taxon>Psoroptidia</taxon>
        <taxon>Analgoidea</taxon>
        <taxon>Pyroglyphidae</taxon>
        <taxon>Pyroglyphinae</taxon>
        <taxon>Euroglyphus</taxon>
    </lineage>
</organism>
<dbReference type="InterPro" id="IPR032974">
    <property type="entry name" value="Polypren_kinase"/>
</dbReference>
<protein>
    <recommendedName>
        <fullName evidence="3">dolichol kinase</fullName>
        <ecNumber evidence="3">2.7.1.108</ecNumber>
    </recommendedName>
</protein>